<protein>
    <submittedName>
        <fullName evidence="2">Uncharacterized protein</fullName>
    </submittedName>
</protein>
<evidence type="ECO:0000313" key="2">
    <source>
        <dbReference type="EMBL" id="KAF0288811.1"/>
    </source>
</evidence>
<name>A0A6A4VH88_AMPAM</name>
<accession>A0A6A4VH88</accession>
<comment type="caution">
    <text evidence="2">The sequence shown here is derived from an EMBL/GenBank/DDBJ whole genome shotgun (WGS) entry which is preliminary data.</text>
</comment>
<feature type="region of interest" description="Disordered" evidence="1">
    <location>
        <begin position="1"/>
        <end position="175"/>
    </location>
</feature>
<keyword evidence="3" id="KW-1185">Reference proteome</keyword>
<dbReference type="OrthoDB" id="567788at2759"/>
<feature type="region of interest" description="Disordered" evidence="1">
    <location>
        <begin position="190"/>
        <end position="243"/>
    </location>
</feature>
<reference evidence="2 3" key="1">
    <citation type="submission" date="2019-07" db="EMBL/GenBank/DDBJ databases">
        <title>Draft genome assembly of a fouling barnacle, Amphibalanus amphitrite (Darwin, 1854): The first reference genome for Thecostraca.</title>
        <authorList>
            <person name="Kim W."/>
        </authorList>
    </citation>
    <scope>NUCLEOTIDE SEQUENCE [LARGE SCALE GENOMIC DNA]</scope>
    <source>
        <strain evidence="2">SNU_AA5</strain>
        <tissue evidence="2">Soma without cirri and trophi</tissue>
    </source>
</reference>
<dbReference type="AlphaFoldDB" id="A0A6A4VH88"/>
<evidence type="ECO:0000256" key="1">
    <source>
        <dbReference type="SAM" id="MobiDB-lite"/>
    </source>
</evidence>
<feature type="compositionally biased region" description="Basic and acidic residues" evidence="1">
    <location>
        <begin position="159"/>
        <end position="175"/>
    </location>
</feature>
<dbReference type="Proteomes" id="UP000440578">
    <property type="component" value="Unassembled WGS sequence"/>
</dbReference>
<proteinExistence type="predicted"/>
<gene>
    <name evidence="2" type="ORF">FJT64_012839</name>
</gene>
<feature type="compositionally biased region" description="Pro residues" evidence="1">
    <location>
        <begin position="196"/>
        <end position="210"/>
    </location>
</feature>
<feature type="compositionally biased region" description="Basic and acidic residues" evidence="1">
    <location>
        <begin position="227"/>
        <end position="243"/>
    </location>
</feature>
<sequence length="243" mass="25304">MSSPLNSPPPEGDLLGAPITPTAATEPRDQSAGAGGAESADLHHQPTSTTPSLDVTPAVGGDAREPTPPPTFPQSDSPIPVEPAARSEDSSGSQPSWDPVPSAAQPAAPFINPDPFQEFVPPAEGRPLGDQPPPRIPSPSSMDAEPPTPVDRSAISSIKEAERAQPPVDPERVVEKLPLEALRNRDVQEALASVIPPAPDKPLPPTPSSRPRPTAGCLAHLPGLLADLRRRMARDPRGEPVPA</sequence>
<organism evidence="2 3">
    <name type="scientific">Amphibalanus amphitrite</name>
    <name type="common">Striped barnacle</name>
    <name type="synonym">Balanus amphitrite</name>
    <dbReference type="NCBI Taxonomy" id="1232801"/>
    <lineage>
        <taxon>Eukaryota</taxon>
        <taxon>Metazoa</taxon>
        <taxon>Ecdysozoa</taxon>
        <taxon>Arthropoda</taxon>
        <taxon>Crustacea</taxon>
        <taxon>Multicrustacea</taxon>
        <taxon>Cirripedia</taxon>
        <taxon>Thoracica</taxon>
        <taxon>Thoracicalcarea</taxon>
        <taxon>Balanomorpha</taxon>
        <taxon>Balanoidea</taxon>
        <taxon>Balanidae</taxon>
        <taxon>Amphibalaninae</taxon>
        <taxon>Amphibalanus</taxon>
    </lineage>
</organism>
<evidence type="ECO:0000313" key="3">
    <source>
        <dbReference type="Proteomes" id="UP000440578"/>
    </source>
</evidence>
<feature type="compositionally biased region" description="Pro residues" evidence="1">
    <location>
        <begin position="1"/>
        <end position="11"/>
    </location>
</feature>
<dbReference type="EMBL" id="VIIS01002078">
    <property type="protein sequence ID" value="KAF0288811.1"/>
    <property type="molecule type" value="Genomic_DNA"/>
</dbReference>